<dbReference type="Proteomes" id="UP000666915">
    <property type="component" value="Unassembled WGS sequence"/>
</dbReference>
<reference evidence="9 10" key="1">
    <citation type="submission" date="2021-03" db="EMBL/GenBank/DDBJ databases">
        <authorList>
            <person name="Kanchanasin P."/>
            <person name="Saeng-In P."/>
            <person name="Phongsopitanun W."/>
            <person name="Yuki M."/>
            <person name="Kudo T."/>
            <person name="Ohkuma M."/>
            <person name="Tanasupawat S."/>
        </authorList>
    </citation>
    <scope>NUCLEOTIDE SEQUENCE [LARGE SCALE GENOMIC DNA]</scope>
    <source>
        <strain evidence="9 10">L46</strain>
    </source>
</reference>
<evidence type="ECO:0000256" key="6">
    <source>
        <dbReference type="ARBA" id="ARBA00023136"/>
    </source>
</evidence>
<evidence type="ECO:0000256" key="5">
    <source>
        <dbReference type="ARBA" id="ARBA00023065"/>
    </source>
</evidence>
<dbReference type="InterPro" id="IPR050794">
    <property type="entry name" value="CPA2_transporter"/>
</dbReference>
<evidence type="ECO:0000256" key="3">
    <source>
        <dbReference type="ARBA" id="ARBA00022692"/>
    </source>
</evidence>
<feature type="transmembrane region" description="Helical" evidence="7">
    <location>
        <begin position="289"/>
        <end position="307"/>
    </location>
</feature>
<keyword evidence="6 7" id="KW-0472">Membrane</keyword>
<feature type="transmembrane region" description="Helical" evidence="7">
    <location>
        <begin position="137"/>
        <end position="160"/>
    </location>
</feature>
<dbReference type="InterPro" id="IPR006153">
    <property type="entry name" value="Cation/H_exchanger_TM"/>
</dbReference>
<feature type="domain" description="Cation/H+ exchanger transmembrane" evidence="8">
    <location>
        <begin position="18"/>
        <end position="402"/>
    </location>
</feature>
<keyword evidence="3 7" id="KW-0812">Transmembrane</keyword>
<dbReference type="EMBL" id="JAGEOK010000007">
    <property type="protein sequence ID" value="MBO2438473.1"/>
    <property type="molecule type" value="Genomic_DNA"/>
</dbReference>
<feature type="transmembrane region" description="Helical" evidence="7">
    <location>
        <begin position="6"/>
        <end position="27"/>
    </location>
</feature>
<dbReference type="RefSeq" id="WP_208266783.1">
    <property type="nucleotide sequence ID" value="NZ_BAAAGM010000083.1"/>
</dbReference>
<evidence type="ECO:0000313" key="9">
    <source>
        <dbReference type="EMBL" id="MBO2438473.1"/>
    </source>
</evidence>
<comment type="caution">
    <text evidence="9">The sequence shown here is derived from an EMBL/GenBank/DDBJ whole genome shotgun (WGS) entry which is preliminary data.</text>
</comment>
<protein>
    <submittedName>
        <fullName evidence="9">Cation:proton antiporter</fullName>
    </submittedName>
</protein>
<evidence type="ECO:0000256" key="1">
    <source>
        <dbReference type="ARBA" id="ARBA00004141"/>
    </source>
</evidence>
<evidence type="ECO:0000256" key="2">
    <source>
        <dbReference type="ARBA" id="ARBA00022448"/>
    </source>
</evidence>
<dbReference type="Pfam" id="PF00999">
    <property type="entry name" value="Na_H_Exchanger"/>
    <property type="match status" value="1"/>
</dbReference>
<evidence type="ECO:0000259" key="8">
    <source>
        <dbReference type="Pfam" id="PF00999"/>
    </source>
</evidence>
<comment type="subcellular location">
    <subcellularLocation>
        <location evidence="1">Membrane</location>
        <topology evidence="1">Multi-pass membrane protein</topology>
    </subcellularLocation>
</comment>
<keyword evidence="5" id="KW-0406">Ion transport</keyword>
<organism evidence="9 10">
    <name type="scientific">Actinomadura nitritigenes</name>
    <dbReference type="NCBI Taxonomy" id="134602"/>
    <lineage>
        <taxon>Bacteria</taxon>
        <taxon>Bacillati</taxon>
        <taxon>Actinomycetota</taxon>
        <taxon>Actinomycetes</taxon>
        <taxon>Streptosporangiales</taxon>
        <taxon>Thermomonosporaceae</taxon>
        <taxon>Actinomadura</taxon>
    </lineage>
</organism>
<feature type="transmembrane region" description="Helical" evidence="7">
    <location>
        <begin position="319"/>
        <end position="340"/>
    </location>
</feature>
<evidence type="ECO:0000256" key="4">
    <source>
        <dbReference type="ARBA" id="ARBA00022989"/>
    </source>
</evidence>
<keyword evidence="10" id="KW-1185">Reference proteome</keyword>
<dbReference type="PANTHER" id="PTHR32468">
    <property type="entry name" value="CATION/H + ANTIPORTER"/>
    <property type="match status" value="1"/>
</dbReference>
<dbReference type="Gene3D" id="1.20.1530.20">
    <property type="match status" value="1"/>
</dbReference>
<keyword evidence="4 7" id="KW-1133">Transmembrane helix</keyword>
<dbReference type="PANTHER" id="PTHR32468:SF0">
    <property type="entry name" value="K(+)_H(+) ANTIPORTER 1"/>
    <property type="match status" value="1"/>
</dbReference>
<evidence type="ECO:0000256" key="7">
    <source>
        <dbReference type="SAM" id="Phobius"/>
    </source>
</evidence>
<keyword evidence="2" id="KW-0813">Transport</keyword>
<sequence>MPAHSLLVLLLQVGTLGLLALLLGLLARRLGMPAIVGELCAGVLLGPSVLQRVAPDLSAWLLPHRPEPTHMLDAVGQVGVLLLVGVTGTELDFRFLRRQRRTALWVSGTGLAVPFGLGIAAGLLLPGALRAEHGDSAVFPLFVGVAMCVSAIPVIAKTLADMDLLHRNVGQLTLASGTIDDAFGWFMLSVVSAMAASGVTTGTIARSAGWLLVVVLFAALPGMPLARLTLRPLARLSDPMPVIAGTAVLVLLGAAATQAMGLESVFGAFVAGIVIGSSGAVDLRRIAPLRTFTLAFLAPVYFATAGLRIDLGALARPVVLGSAAALLLIAVFGKFAGAYLGARMGRLNRWEALALGAGMNARGVVEVIVAMVGLRLGVLNTAAYTVVVLIAIVTSVMAPWLLRVAMRHIESTAEEELRLVARLDGDRPDDDVRRVRATG</sequence>
<feature type="transmembrane region" description="Helical" evidence="7">
    <location>
        <begin position="208"/>
        <end position="230"/>
    </location>
</feature>
<dbReference type="InterPro" id="IPR038770">
    <property type="entry name" value="Na+/solute_symporter_sf"/>
</dbReference>
<evidence type="ECO:0000313" key="10">
    <source>
        <dbReference type="Proteomes" id="UP000666915"/>
    </source>
</evidence>
<name>A0ABS3QYG4_9ACTN</name>
<feature type="transmembrane region" description="Helical" evidence="7">
    <location>
        <begin position="242"/>
        <end position="259"/>
    </location>
</feature>
<feature type="transmembrane region" description="Helical" evidence="7">
    <location>
        <begin position="103"/>
        <end position="125"/>
    </location>
</feature>
<proteinExistence type="predicted"/>
<accession>A0ABS3QYG4</accession>
<feature type="transmembrane region" description="Helical" evidence="7">
    <location>
        <begin position="265"/>
        <end position="282"/>
    </location>
</feature>
<feature type="transmembrane region" description="Helical" evidence="7">
    <location>
        <begin position="172"/>
        <end position="196"/>
    </location>
</feature>
<feature type="transmembrane region" description="Helical" evidence="7">
    <location>
        <begin position="352"/>
        <end position="376"/>
    </location>
</feature>
<gene>
    <name evidence="9" type="ORF">J4557_13190</name>
</gene>
<feature type="transmembrane region" description="Helical" evidence="7">
    <location>
        <begin position="382"/>
        <end position="402"/>
    </location>
</feature>